<evidence type="ECO:0000313" key="2">
    <source>
        <dbReference type="EMBL" id="GHO88528.1"/>
    </source>
</evidence>
<keyword evidence="3" id="KW-1185">Reference proteome</keyword>
<evidence type="ECO:0000313" key="3">
    <source>
        <dbReference type="Proteomes" id="UP000635565"/>
    </source>
</evidence>
<feature type="transmembrane region" description="Helical" evidence="1">
    <location>
        <begin position="137"/>
        <end position="154"/>
    </location>
</feature>
<keyword evidence="1" id="KW-0812">Transmembrane</keyword>
<keyword evidence="1" id="KW-0472">Membrane</keyword>
<name>A0ABQ3VRS3_9CHLR</name>
<dbReference type="Proteomes" id="UP000635565">
    <property type="component" value="Unassembled WGS sequence"/>
</dbReference>
<gene>
    <name evidence="2" type="ORF">KSZ_65340</name>
</gene>
<evidence type="ECO:0000256" key="1">
    <source>
        <dbReference type="SAM" id="Phobius"/>
    </source>
</evidence>
<protein>
    <recommendedName>
        <fullName evidence="4">DUF1772 domain-containing protein</fullName>
    </recommendedName>
</protein>
<organism evidence="2 3">
    <name type="scientific">Dictyobacter formicarum</name>
    <dbReference type="NCBI Taxonomy" id="2778368"/>
    <lineage>
        <taxon>Bacteria</taxon>
        <taxon>Bacillati</taxon>
        <taxon>Chloroflexota</taxon>
        <taxon>Ktedonobacteria</taxon>
        <taxon>Ktedonobacterales</taxon>
        <taxon>Dictyobacteraceae</taxon>
        <taxon>Dictyobacter</taxon>
    </lineage>
</organism>
<sequence>MQATVPILLMFAATALNGILVGASLDQSIKQLPARKRMGAIAFSLYSRSADLSNGIVWYATLGIGTALITIAATIATFVAGNAYPLPILLAAILSVLHSLATSRAAPTNFKQLKVPNDEVALTAIFDTFDRWQSVRVVLQVLTLLAVLWALFVAG</sequence>
<proteinExistence type="predicted"/>
<comment type="caution">
    <text evidence="2">The sequence shown here is derived from an EMBL/GenBank/DDBJ whole genome shotgun (WGS) entry which is preliminary data.</text>
</comment>
<reference evidence="2 3" key="1">
    <citation type="journal article" date="2021" name="Int. J. Syst. Evol. Microbiol.">
        <title>Reticulibacter mediterranei gen. nov., sp. nov., within the new family Reticulibacteraceae fam. nov., and Ktedonospora formicarum gen. nov., sp. nov., Ktedonobacter robiniae sp. nov., Dictyobacter formicarum sp. nov. and Dictyobacter arantiisoli sp. nov., belonging to the class Ktedonobacteria.</title>
        <authorList>
            <person name="Yabe S."/>
            <person name="Zheng Y."/>
            <person name="Wang C.M."/>
            <person name="Sakai Y."/>
            <person name="Abe K."/>
            <person name="Yokota A."/>
            <person name="Donadio S."/>
            <person name="Cavaletti L."/>
            <person name="Monciardini P."/>
        </authorList>
    </citation>
    <scope>NUCLEOTIDE SEQUENCE [LARGE SCALE GENOMIC DNA]</scope>
    <source>
        <strain evidence="2 3">SOSP1-9</strain>
    </source>
</reference>
<dbReference type="RefSeq" id="WP_201366113.1">
    <property type="nucleotide sequence ID" value="NZ_BNJJ01000025.1"/>
</dbReference>
<dbReference type="EMBL" id="BNJJ01000025">
    <property type="protein sequence ID" value="GHO88528.1"/>
    <property type="molecule type" value="Genomic_DNA"/>
</dbReference>
<keyword evidence="1" id="KW-1133">Transmembrane helix</keyword>
<accession>A0ABQ3VRS3</accession>
<feature type="transmembrane region" description="Helical" evidence="1">
    <location>
        <begin position="56"/>
        <end position="78"/>
    </location>
</feature>
<evidence type="ECO:0008006" key="4">
    <source>
        <dbReference type="Google" id="ProtNLM"/>
    </source>
</evidence>
<feature type="transmembrane region" description="Helical" evidence="1">
    <location>
        <begin position="6"/>
        <end position="25"/>
    </location>
</feature>
<feature type="transmembrane region" description="Helical" evidence="1">
    <location>
        <begin position="84"/>
        <end position="101"/>
    </location>
</feature>